<evidence type="ECO:0000313" key="5">
    <source>
        <dbReference type="Proteomes" id="UP000037755"/>
    </source>
</evidence>
<feature type="domain" description="Coenzyme Q-binding protein COQ10 START" evidence="2">
    <location>
        <begin position="87"/>
        <end position="208"/>
    </location>
</feature>
<reference evidence="4 5" key="1">
    <citation type="submission" date="2015-08" db="EMBL/GenBank/DDBJ databases">
        <title>Whole genome sequence of Flavobacterium akiainvivens IK-1T, from decaying Wikstroemia oahuensis, an endemic Hawaiian shrub.</title>
        <authorList>
            <person name="Wan X."/>
            <person name="Hou S."/>
            <person name="Saito J."/>
            <person name="Donachie S."/>
        </authorList>
    </citation>
    <scope>NUCLEOTIDE SEQUENCE [LARGE SCALE GENOMIC DNA]</scope>
    <source>
        <strain evidence="4 5">IK-1</strain>
    </source>
</reference>
<dbReference type="PANTHER" id="PTHR33824">
    <property type="entry name" value="POLYKETIDE CYCLASE/DEHYDRASE AND LIPID TRANSPORT SUPERFAMILY PROTEIN"/>
    <property type="match status" value="1"/>
</dbReference>
<evidence type="ECO:0000256" key="1">
    <source>
        <dbReference type="ARBA" id="ARBA00008918"/>
    </source>
</evidence>
<dbReference type="InterPro" id="IPR021309">
    <property type="entry name" value="YgaP-like_TM"/>
</dbReference>
<dbReference type="InterPro" id="IPR005031">
    <property type="entry name" value="COQ10_START"/>
</dbReference>
<evidence type="ECO:0000259" key="3">
    <source>
        <dbReference type="Pfam" id="PF11127"/>
    </source>
</evidence>
<dbReference type="InterPro" id="IPR023393">
    <property type="entry name" value="START-like_dom_sf"/>
</dbReference>
<comment type="caution">
    <text evidence="4">The sequence shown here is derived from an EMBL/GenBank/DDBJ whole genome shotgun (WGS) entry which is preliminary data.</text>
</comment>
<protein>
    <submittedName>
        <fullName evidence="4">Uncharacterized protein</fullName>
    </submittedName>
</protein>
<dbReference type="AlphaFoldDB" id="A0A0M8MGC0"/>
<dbReference type="Pfam" id="PF03364">
    <property type="entry name" value="Polyketide_cyc"/>
    <property type="match status" value="1"/>
</dbReference>
<sequence>MHKQKKSIVPGLRVNVSKTERIVMIAAGAYLLYRVLKKNDKRKVAEGIAAGTMLFRGVSGYCPAYDAVDRSGLLKGSNISITTSLSIDKPVAEVYAAWRNLESLPKFLSHIESVTETDANKSEWKAKIPAGLGATMSWTAEILMDEPNKLLSWHSLPGAAIDNAGKVRFTRTGADSTDIEVTLSYHAPLGKPGQVAGKLLTPVFEKMLKKDIAAFKEYIETGNVSEA</sequence>
<evidence type="ECO:0000313" key="4">
    <source>
        <dbReference type="EMBL" id="KOS08294.1"/>
    </source>
</evidence>
<accession>A0A0M8MGC0</accession>
<dbReference type="PANTHER" id="PTHR33824:SF7">
    <property type="entry name" value="POLYKETIDE CYCLASE_DEHYDRASE AND LIPID TRANSPORT SUPERFAMILY PROTEIN"/>
    <property type="match status" value="1"/>
</dbReference>
<dbReference type="SUPFAM" id="SSF55961">
    <property type="entry name" value="Bet v1-like"/>
    <property type="match status" value="1"/>
</dbReference>
<organism evidence="4 5">
    <name type="scientific">Flavobacterium akiainvivens</name>
    <dbReference type="NCBI Taxonomy" id="1202724"/>
    <lineage>
        <taxon>Bacteria</taxon>
        <taxon>Pseudomonadati</taxon>
        <taxon>Bacteroidota</taxon>
        <taxon>Flavobacteriia</taxon>
        <taxon>Flavobacteriales</taxon>
        <taxon>Flavobacteriaceae</taxon>
        <taxon>Flavobacterium</taxon>
    </lineage>
</organism>
<comment type="similarity">
    <text evidence="1">Belongs to the ribosome association toxin RatA family.</text>
</comment>
<keyword evidence="5" id="KW-1185">Reference proteome</keyword>
<gene>
    <name evidence="4" type="ORF">AM493_09485</name>
</gene>
<dbReference type="Gene3D" id="3.30.530.20">
    <property type="match status" value="1"/>
</dbReference>
<dbReference type="Proteomes" id="UP000037755">
    <property type="component" value="Unassembled WGS sequence"/>
</dbReference>
<feature type="domain" description="Inner membrane protein YgaP-like transmembrane" evidence="3">
    <location>
        <begin position="13"/>
        <end position="67"/>
    </location>
</feature>
<dbReference type="CDD" id="cd07817">
    <property type="entry name" value="SRPBCC_8"/>
    <property type="match status" value="1"/>
</dbReference>
<dbReference type="PATRIC" id="fig|1202724.3.peg.1968"/>
<dbReference type="InterPro" id="IPR047137">
    <property type="entry name" value="ORF3"/>
</dbReference>
<evidence type="ECO:0000259" key="2">
    <source>
        <dbReference type="Pfam" id="PF03364"/>
    </source>
</evidence>
<dbReference type="EMBL" id="LIYD01000005">
    <property type="protein sequence ID" value="KOS08294.1"/>
    <property type="molecule type" value="Genomic_DNA"/>
</dbReference>
<proteinExistence type="inferred from homology"/>
<name>A0A0M8MGC0_9FLAO</name>
<dbReference type="Pfam" id="PF11127">
    <property type="entry name" value="YgaP-like_TM"/>
    <property type="match status" value="1"/>
</dbReference>
<dbReference type="STRING" id="1202724.AM493_09485"/>